<evidence type="ECO:0000313" key="12">
    <source>
        <dbReference type="RefSeq" id="XP_036360049.1"/>
    </source>
</evidence>
<name>A0A7E6EXC5_9MOLL</name>
<feature type="domain" description="PH" evidence="5">
    <location>
        <begin position="614"/>
        <end position="708"/>
    </location>
</feature>
<feature type="region of interest" description="Disordered" evidence="4">
    <location>
        <begin position="300"/>
        <end position="337"/>
    </location>
</feature>
<evidence type="ECO:0000313" key="8">
    <source>
        <dbReference type="Proteomes" id="UP000515154"/>
    </source>
</evidence>
<evidence type="ECO:0000259" key="5">
    <source>
        <dbReference type="PROSITE" id="PS50003"/>
    </source>
</evidence>
<evidence type="ECO:0000256" key="3">
    <source>
        <dbReference type="SAM" id="Coils"/>
    </source>
</evidence>
<dbReference type="CDD" id="cd14473">
    <property type="entry name" value="FERM_B-lobe"/>
    <property type="match status" value="1"/>
</dbReference>
<dbReference type="PROSITE" id="PS50057">
    <property type="entry name" value="FERM_3"/>
    <property type="match status" value="1"/>
</dbReference>
<dbReference type="Pfam" id="PF21989">
    <property type="entry name" value="RA_2"/>
    <property type="match status" value="1"/>
</dbReference>
<feature type="compositionally biased region" description="Polar residues" evidence="4">
    <location>
        <begin position="300"/>
        <end position="312"/>
    </location>
</feature>
<evidence type="ECO:0000256" key="2">
    <source>
        <dbReference type="ARBA" id="ARBA00023054"/>
    </source>
</evidence>
<dbReference type="PANTHER" id="PTHR22903:SF8">
    <property type="entry name" value="MAX-1A"/>
    <property type="match status" value="1"/>
</dbReference>
<evidence type="ECO:0000313" key="9">
    <source>
        <dbReference type="RefSeq" id="XP_036360046.1"/>
    </source>
</evidence>
<evidence type="ECO:0000313" key="10">
    <source>
        <dbReference type="RefSeq" id="XP_036360047.1"/>
    </source>
</evidence>
<evidence type="ECO:0000259" key="6">
    <source>
        <dbReference type="PROSITE" id="PS50057"/>
    </source>
</evidence>
<dbReference type="InterPro" id="IPR001849">
    <property type="entry name" value="PH_domain"/>
</dbReference>
<dbReference type="InterPro" id="IPR019749">
    <property type="entry name" value="Band_41_domain"/>
</dbReference>
<keyword evidence="8" id="KW-1185">Reference proteome</keyword>
<dbReference type="Pfam" id="PF00373">
    <property type="entry name" value="FERM_M"/>
    <property type="match status" value="1"/>
</dbReference>
<dbReference type="SUPFAM" id="SSF47031">
    <property type="entry name" value="Second domain of FERM"/>
    <property type="match status" value="1"/>
</dbReference>
<proteinExistence type="predicted"/>
<accession>A0A7E6EXC5</accession>
<dbReference type="InterPro" id="IPR035963">
    <property type="entry name" value="FERM_2"/>
</dbReference>
<feature type="region of interest" description="Disordered" evidence="4">
    <location>
        <begin position="450"/>
        <end position="473"/>
    </location>
</feature>
<dbReference type="InterPro" id="IPR000299">
    <property type="entry name" value="FERM_domain"/>
</dbReference>
<protein>
    <submittedName>
        <fullName evidence="9 10">Pleckstrin homology domain-containing family H member 1 isoform X1</fullName>
    </submittedName>
</protein>
<feature type="domain" description="PH" evidence="5">
    <location>
        <begin position="722"/>
        <end position="826"/>
    </location>
</feature>
<dbReference type="Proteomes" id="UP000515154">
    <property type="component" value="Linkage group LG6"/>
</dbReference>
<feature type="compositionally biased region" description="Acidic residues" evidence="4">
    <location>
        <begin position="317"/>
        <end position="327"/>
    </location>
</feature>
<dbReference type="InterPro" id="IPR014352">
    <property type="entry name" value="FERM/acyl-CoA-bd_prot_sf"/>
</dbReference>
<dbReference type="CDD" id="cd17094">
    <property type="entry name" value="FERM_F1_Max1_like"/>
    <property type="match status" value="1"/>
</dbReference>
<dbReference type="PROSITE" id="PS51016">
    <property type="entry name" value="MYTH4"/>
    <property type="match status" value="1"/>
</dbReference>
<dbReference type="Gene3D" id="2.30.29.30">
    <property type="entry name" value="Pleckstrin-homology domain (PH domain)/Phosphotyrosine-binding domain (PTB)"/>
    <property type="match status" value="3"/>
</dbReference>
<dbReference type="FunFam" id="2.30.29.30:FF:000286">
    <property type="entry name" value="PH-protein kinase domain containing protein"/>
    <property type="match status" value="1"/>
</dbReference>
<dbReference type="RefSeq" id="XP_036360046.1">
    <property type="nucleotide sequence ID" value="XM_036504153.1"/>
</dbReference>
<dbReference type="InterPro" id="IPR038185">
    <property type="entry name" value="MyTH4_dom_sf"/>
</dbReference>
<dbReference type="InterPro" id="IPR000857">
    <property type="entry name" value="MyTH4_dom"/>
</dbReference>
<dbReference type="SUPFAM" id="SSF54236">
    <property type="entry name" value="Ubiquitin-like"/>
    <property type="match status" value="1"/>
</dbReference>
<dbReference type="RefSeq" id="XP_036360047.1">
    <property type="nucleotide sequence ID" value="XM_036504154.1"/>
</dbReference>
<dbReference type="InterPro" id="IPR029071">
    <property type="entry name" value="Ubiquitin-like_domsf"/>
</dbReference>
<feature type="coiled-coil region" evidence="3">
    <location>
        <begin position="40"/>
        <end position="161"/>
    </location>
</feature>
<reference evidence="9 10" key="1">
    <citation type="submission" date="2025-08" db="UniProtKB">
        <authorList>
            <consortium name="RefSeq"/>
        </authorList>
    </citation>
    <scope>IDENTIFICATION</scope>
</reference>
<keyword evidence="2 3" id="KW-0175">Coiled coil</keyword>
<dbReference type="SMART" id="SM00295">
    <property type="entry name" value="B41"/>
    <property type="match status" value="1"/>
</dbReference>
<evidence type="ECO:0000313" key="11">
    <source>
        <dbReference type="RefSeq" id="XP_036360048.1"/>
    </source>
</evidence>
<dbReference type="Gene3D" id="1.20.80.10">
    <property type="match status" value="1"/>
</dbReference>
<dbReference type="Gene3D" id="3.10.20.90">
    <property type="entry name" value="Phosphatidylinositol 3-kinase Catalytic Subunit, Chain A, domain 1"/>
    <property type="match status" value="1"/>
</dbReference>
<organism evidence="8 12">
    <name type="scientific">Octopus sinensis</name>
    <name type="common">East Asian common octopus</name>
    <dbReference type="NCBI Taxonomy" id="2607531"/>
    <lineage>
        <taxon>Eukaryota</taxon>
        <taxon>Metazoa</taxon>
        <taxon>Spiralia</taxon>
        <taxon>Lophotrochozoa</taxon>
        <taxon>Mollusca</taxon>
        <taxon>Cephalopoda</taxon>
        <taxon>Coleoidea</taxon>
        <taxon>Octopodiformes</taxon>
        <taxon>Octopoda</taxon>
        <taxon>Incirrata</taxon>
        <taxon>Octopodidae</taxon>
        <taxon>Octopus</taxon>
    </lineage>
</organism>
<dbReference type="RefSeq" id="XP_036360048.1">
    <property type="nucleotide sequence ID" value="XM_036504155.1"/>
</dbReference>
<sequence length="1402" mass="159524">MAAAEFQGTDAAAAAAHWQERCHTLEASLEKFRLQTLRIREALGEQMRALEERAIAADEKAKDSEQQLNLMEQRLAAINWQPQDLNNRVLELENVLERKEKHIDSLEKQLSEQVRKKQRQHDAKLVEEKAVKIKEWVARKLEQLEEEKHSLILENSLLREQLHVFRDRYNCLQSFQGHSLYRDSLQDESRPMSFTATTPPPINVKRRSSSPNLDALSDPSHNVISESSSSPEGELTSQISEGDSENSIGEIDPSVGGYQEVDQNHESIYEPKRVFLPQIKIERKFFTELQQLESLINSGGTNEQILEQGDNSSVKNDEEEKGEEEDSNSSKSSYAVTPLTPKSQTVSFVPFAPPSSPNGVFVPPQNLQYVSALATLPRTKCQPASMKFNEEIYSQVPKREIRISTSDIQKNALYDEWPTSPFDRELPPRLLLADPPDSNESEPLYEEVWKGAKHKSGRNTSPGKRSTGVPSNTITSDFPTCKDLYQEVVVPVFATLKGKAAQIRKSPFMDDTTSDSSDDEACTGLYSGQSEAIESVTSPVSGHTFSSLSIRKTAINQSSSGAVKRGVSCHSELSDISCDYALPPDDISSKSDSESSEPEQKILKYATDSRKHDTLEKCGYLSKLGGKVKMWKRKWFVLRNGALYYYKSQHDVLRKPQGHIRLDMQTKINKSQGQLTFEVTNSKKTYYLTADSAMEVDRWVRLINKVVKRQASSYLLDQVDSKAIVRGWLTKVKNGMTRRCWCILLGRYFLYYKTPTDKTPLGQLNLRDARLDEIDHPDESDEDSTVMMVDRHVIAIWPPLQGPTYLIIPTKQEKDSWLYHLTVAAGGGTGNVGTEFEQIVAKVMEVGGNFNSIYWKNLKMLHTKEPITSPLTTLPSEELQQKGVELFKLVYQYMATQFDTRALDYHVTLAQTILGLCIDHPQLQNELFCQLIRQTSRHPVQSKMSGMQNLLLCGKHSWFICDSAHKSPSSSIMDLSESKLNPAPYIIQQGWELLSMCVSLFLPKQSVMWLLKVHLQRNADPKTEAGKYAIFCQRGLERTMQKDGREAKPSRMEVLSILLRHPYHHSQPLSIPLHFLNNTYQVVSFDGSTTVTELLQSLQKTLYIRDIKESGFALFTDDPTGQDIEHCLPPQVKVCDVISKWEQAFRDSHSGKIDSNSTIRFLFKNRLYFKSTSRYETEKEKLLLAYQINEEIVQGRFPLNRDLAVELASLMAQIEFGDAKVDPSKDLSNCQQLQTVQKKFYPEKYQTHLTGSEQRTLVNTIYERWAALRGRSVNDCVRMYLNVVRKWPFCGAKVFLTCFKGRDQNQFWIAVQEEGISLLDHTSLQPISNFDFKSVVTFGGWKDDFMLVVNQLIESAPHHYEHRTEKMLFVLPKPKILELSLLIASYINSRLQHPSPDSADDI</sequence>
<keyword evidence="1" id="KW-0677">Repeat</keyword>
<feature type="compositionally biased region" description="Polar residues" evidence="4">
    <location>
        <begin position="219"/>
        <end position="247"/>
    </location>
</feature>
<dbReference type="RefSeq" id="XP_036360049.1">
    <property type="nucleotide sequence ID" value="XM_036504156.1"/>
</dbReference>
<dbReference type="CDD" id="cd00821">
    <property type="entry name" value="PH"/>
    <property type="match status" value="1"/>
</dbReference>
<dbReference type="GO" id="GO:0005856">
    <property type="term" value="C:cytoskeleton"/>
    <property type="evidence" value="ECO:0007669"/>
    <property type="project" value="InterPro"/>
</dbReference>
<dbReference type="SMART" id="SM00139">
    <property type="entry name" value="MyTH4"/>
    <property type="match status" value="1"/>
</dbReference>
<feature type="region of interest" description="Disordered" evidence="4">
    <location>
        <begin position="190"/>
        <end position="258"/>
    </location>
</feature>
<feature type="domain" description="MyTH4" evidence="7">
    <location>
        <begin position="862"/>
        <end position="1058"/>
    </location>
</feature>
<dbReference type="PANTHER" id="PTHR22903">
    <property type="entry name" value="PLEKHH PROTEIN"/>
    <property type="match status" value="1"/>
</dbReference>
<feature type="domain" description="FERM" evidence="6">
    <location>
        <begin position="1069"/>
        <end position="1394"/>
    </location>
</feature>
<dbReference type="InterPro" id="IPR019748">
    <property type="entry name" value="FERM_central"/>
</dbReference>
<dbReference type="InterPro" id="IPR011993">
    <property type="entry name" value="PH-like_dom_sf"/>
</dbReference>
<dbReference type="Gene3D" id="1.25.40.530">
    <property type="entry name" value="MyTH4 domain"/>
    <property type="match status" value="1"/>
</dbReference>
<dbReference type="CDD" id="cd13282">
    <property type="entry name" value="PH1_PLEKHH1_PLEKHH2"/>
    <property type="match status" value="1"/>
</dbReference>
<feature type="compositionally biased region" description="Polar residues" evidence="4">
    <location>
        <begin position="458"/>
        <end position="473"/>
    </location>
</feature>
<dbReference type="Pfam" id="PF00784">
    <property type="entry name" value="MyTH4"/>
    <property type="match status" value="2"/>
</dbReference>
<dbReference type="KEGG" id="osn:115212914"/>
<dbReference type="SUPFAM" id="SSF50729">
    <property type="entry name" value="PH domain-like"/>
    <property type="match status" value="2"/>
</dbReference>
<evidence type="ECO:0000259" key="7">
    <source>
        <dbReference type="PROSITE" id="PS51016"/>
    </source>
</evidence>
<dbReference type="SMART" id="SM00233">
    <property type="entry name" value="PH"/>
    <property type="match status" value="2"/>
</dbReference>
<dbReference type="Pfam" id="PF00169">
    <property type="entry name" value="PH"/>
    <property type="match status" value="2"/>
</dbReference>
<evidence type="ECO:0000256" key="1">
    <source>
        <dbReference type="ARBA" id="ARBA00022737"/>
    </source>
</evidence>
<dbReference type="PROSITE" id="PS50003">
    <property type="entry name" value="PH_DOMAIN"/>
    <property type="match status" value="2"/>
</dbReference>
<gene>
    <name evidence="9 10 11 12" type="primary">LOC115212914</name>
</gene>
<evidence type="ECO:0000256" key="4">
    <source>
        <dbReference type="SAM" id="MobiDB-lite"/>
    </source>
</evidence>